<protein>
    <submittedName>
        <fullName evidence="2">Uncharacterized protein</fullName>
    </submittedName>
</protein>
<dbReference type="OrthoDB" id="7173873at2"/>
<reference evidence="2 3" key="1">
    <citation type="submission" date="2020-08" db="EMBL/GenBank/DDBJ databases">
        <title>Genomic Encyclopedia of Type Strains, Phase IV (KMG-IV): sequencing the most valuable type-strain genomes for metagenomic binning, comparative biology and taxonomic classification.</title>
        <authorList>
            <person name="Goeker M."/>
        </authorList>
    </citation>
    <scope>NUCLEOTIDE SEQUENCE [LARGE SCALE GENOMIC DNA]</scope>
    <source>
        <strain evidence="2 3">DSM 103336</strain>
    </source>
</reference>
<sequence>MSVRQRTGLAFFIMLSLAAPAGASVYSDDFGKCLVKATTDTDKASLVKWIFAAFSAGPVVASMSKITVAERQGYNRAIGKLMDRLVLSDCRQAAIDAVKADGPGAFQTSFELLGAVAARQLISDPVVGAEMQSLSENVDKSGWADLMKAAGVAAPAK</sequence>
<evidence type="ECO:0000256" key="1">
    <source>
        <dbReference type="SAM" id="SignalP"/>
    </source>
</evidence>
<dbReference type="RefSeq" id="WP_157174792.1">
    <property type="nucleotide sequence ID" value="NZ_BMJP01000002.1"/>
</dbReference>
<proteinExistence type="predicted"/>
<organism evidence="2 3">
    <name type="scientific">Sphingomonas prati</name>
    <dbReference type="NCBI Taxonomy" id="1843237"/>
    <lineage>
        <taxon>Bacteria</taxon>
        <taxon>Pseudomonadati</taxon>
        <taxon>Pseudomonadota</taxon>
        <taxon>Alphaproteobacteria</taxon>
        <taxon>Sphingomonadales</taxon>
        <taxon>Sphingomonadaceae</taxon>
        <taxon>Sphingomonas</taxon>
    </lineage>
</organism>
<keyword evidence="1" id="KW-0732">Signal</keyword>
<feature type="chain" id="PRO_5031362254" evidence="1">
    <location>
        <begin position="24"/>
        <end position="157"/>
    </location>
</feature>
<dbReference type="AlphaFoldDB" id="A0A7W9BS84"/>
<gene>
    <name evidence="2" type="ORF">FHS99_001680</name>
</gene>
<accession>A0A7W9BS84</accession>
<keyword evidence="3" id="KW-1185">Reference proteome</keyword>
<evidence type="ECO:0000313" key="3">
    <source>
        <dbReference type="Proteomes" id="UP000546701"/>
    </source>
</evidence>
<feature type="signal peptide" evidence="1">
    <location>
        <begin position="1"/>
        <end position="23"/>
    </location>
</feature>
<dbReference type="EMBL" id="JACIJR010000003">
    <property type="protein sequence ID" value="MBB5729202.1"/>
    <property type="molecule type" value="Genomic_DNA"/>
</dbReference>
<name>A0A7W9BS84_9SPHN</name>
<comment type="caution">
    <text evidence="2">The sequence shown here is derived from an EMBL/GenBank/DDBJ whole genome shotgun (WGS) entry which is preliminary data.</text>
</comment>
<evidence type="ECO:0000313" key="2">
    <source>
        <dbReference type="EMBL" id="MBB5729202.1"/>
    </source>
</evidence>
<dbReference type="Proteomes" id="UP000546701">
    <property type="component" value="Unassembled WGS sequence"/>
</dbReference>